<dbReference type="Proteomes" id="UP000582659">
    <property type="component" value="Unassembled WGS sequence"/>
</dbReference>
<evidence type="ECO:0000313" key="3">
    <source>
        <dbReference type="EMBL" id="CAG9099105.1"/>
    </source>
</evidence>
<accession>A0A1I7SWA8</accession>
<dbReference type="EMBL" id="CAJFCV020000002">
    <property type="protein sequence ID" value="CAG9099105.1"/>
    <property type="molecule type" value="Genomic_DNA"/>
</dbReference>
<dbReference type="Proteomes" id="UP000095284">
    <property type="component" value="Unplaced"/>
</dbReference>
<evidence type="ECO:0000313" key="4">
    <source>
        <dbReference type="Proteomes" id="UP000095284"/>
    </source>
</evidence>
<organism evidence="4 6">
    <name type="scientific">Bursaphelenchus xylophilus</name>
    <name type="common">Pinewood nematode worm</name>
    <name type="synonym">Aphelenchoides xylophilus</name>
    <dbReference type="NCBI Taxonomy" id="6326"/>
    <lineage>
        <taxon>Eukaryota</taxon>
        <taxon>Metazoa</taxon>
        <taxon>Ecdysozoa</taxon>
        <taxon>Nematoda</taxon>
        <taxon>Chromadorea</taxon>
        <taxon>Rhabditida</taxon>
        <taxon>Tylenchina</taxon>
        <taxon>Tylenchomorpha</taxon>
        <taxon>Aphelenchoidea</taxon>
        <taxon>Aphelenchoididae</taxon>
        <taxon>Bursaphelenchus</taxon>
    </lineage>
</organism>
<evidence type="ECO:0000313" key="2">
    <source>
        <dbReference type="EMBL" id="CAD5216249.1"/>
    </source>
</evidence>
<name>A0A1I7SWA8_BURXY</name>
<dbReference type="InterPro" id="IPR027951">
    <property type="entry name" value="Nepro_N"/>
</dbReference>
<dbReference type="AlphaFoldDB" id="A0A1I7SWA8"/>
<keyword evidence="5" id="KW-1185">Reference proteome</keyword>
<dbReference type="Proteomes" id="UP000659654">
    <property type="component" value="Unassembled WGS sequence"/>
</dbReference>
<dbReference type="EMBL" id="CAJFDI010000002">
    <property type="protein sequence ID" value="CAD5216249.1"/>
    <property type="molecule type" value="Genomic_DNA"/>
</dbReference>
<protein>
    <submittedName>
        <fullName evidence="2">(pine wood nematode) hypothetical protein</fullName>
    </submittedName>
    <submittedName>
        <fullName evidence="6">DUF4477 domain-containing protein</fullName>
    </submittedName>
</protein>
<reference evidence="3" key="2">
    <citation type="submission" date="2020-08" db="EMBL/GenBank/DDBJ databases">
        <authorList>
            <person name="Kikuchi T."/>
        </authorList>
    </citation>
    <scope>NUCLEOTIDE SEQUENCE</scope>
    <source>
        <strain evidence="2">Ka4C1</strain>
    </source>
</reference>
<evidence type="ECO:0000313" key="6">
    <source>
        <dbReference type="WBParaSite" id="BXY_1733900.1"/>
    </source>
</evidence>
<dbReference type="WBParaSite" id="BXY_1733900.1">
    <property type="protein sequence ID" value="BXY_1733900.1"/>
    <property type="gene ID" value="BXY_1733900"/>
</dbReference>
<dbReference type="OrthoDB" id="5863625at2759"/>
<proteinExistence type="predicted"/>
<gene>
    <name evidence="2" type="ORF">BXYJ_LOCUS4435</name>
</gene>
<feature type="domain" description="Nucleolus and neural progenitor protein-like N-terminal" evidence="1">
    <location>
        <begin position="62"/>
        <end position="196"/>
    </location>
</feature>
<sequence length="312" mass="36243">MDRQAFFHFLDKSALDLPKKFFQSERERDSDKKRIWELRRMKLSGNLALLKQNKVAEFPQNDKIIKIYEAVVYKYGRAYRHHNFYRSAKQLLSFLKRLRDGSFLKQLERLFKGLNEAGCAYLPTQEFIIYLGALLCRRIALLDRLRWLAARNVDFDLGYVQLGHLVKFNMLLISLASELAENALRHLELLLKVYNETAECFCSASDKFPVSCECFPLDSVKVNSCGQLIISELTPENVKCLCDIVDHKVPGNSASQESSLEISLNDLKEKIEKEMILLTNENAEGTKNNEEQSGFYRIIDKSRTRKRKRNKT</sequence>
<evidence type="ECO:0000259" key="1">
    <source>
        <dbReference type="Pfam" id="PF14780"/>
    </source>
</evidence>
<dbReference type="Pfam" id="PF14780">
    <property type="entry name" value="NEPRO_N"/>
    <property type="match status" value="1"/>
</dbReference>
<reference evidence="6" key="1">
    <citation type="submission" date="2016-11" db="UniProtKB">
        <authorList>
            <consortium name="WormBaseParasite"/>
        </authorList>
    </citation>
    <scope>IDENTIFICATION</scope>
</reference>
<evidence type="ECO:0000313" key="5">
    <source>
        <dbReference type="Proteomes" id="UP000659654"/>
    </source>
</evidence>